<protein>
    <submittedName>
        <fullName evidence="2">Class I SAM-dependent methyltransferase</fullName>
    </submittedName>
</protein>
<dbReference type="Proteomes" id="UP001139409">
    <property type="component" value="Unassembled WGS sequence"/>
</dbReference>
<keyword evidence="2" id="KW-0808">Transferase</keyword>
<dbReference type="AlphaFoldDB" id="A0A9X1L0X8"/>
<accession>A0A9X1L0X8</accession>
<sequence length="205" mass="23485">MNADVIAPVYDSLSRLVFGNSLYEAAAWTYSFIPSNSKILIVGGGTGTILTDLDKPGAGFMIDYVELSSVMVSLSERRAPFNHIHVNFHQCDIMTWRDGSDYDVIITPFFLDCFGKADLELVIRRLTRLIKSDGLWCFTDFVETKSKWQRALIRFMYLFFRLTTGLTNDRLPDYDTVFRANSLRLTAVQTFYHGMIESRLYQPVS</sequence>
<dbReference type="InterPro" id="IPR041698">
    <property type="entry name" value="Methyltransf_25"/>
</dbReference>
<dbReference type="InterPro" id="IPR029063">
    <property type="entry name" value="SAM-dependent_MTases_sf"/>
</dbReference>
<dbReference type="EMBL" id="JAIXNE010000005">
    <property type="protein sequence ID" value="MCA6078304.1"/>
    <property type="molecule type" value="Genomic_DNA"/>
</dbReference>
<dbReference type="SUPFAM" id="SSF53335">
    <property type="entry name" value="S-adenosyl-L-methionine-dependent methyltransferases"/>
    <property type="match status" value="1"/>
</dbReference>
<evidence type="ECO:0000259" key="1">
    <source>
        <dbReference type="Pfam" id="PF13649"/>
    </source>
</evidence>
<dbReference type="GO" id="GO:0032259">
    <property type="term" value="P:methylation"/>
    <property type="evidence" value="ECO:0007669"/>
    <property type="project" value="UniProtKB-KW"/>
</dbReference>
<organism evidence="2 3">
    <name type="scientific">Fulvivirga sedimenti</name>
    <dbReference type="NCBI Taxonomy" id="2879465"/>
    <lineage>
        <taxon>Bacteria</taxon>
        <taxon>Pseudomonadati</taxon>
        <taxon>Bacteroidota</taxon>
        <taxon>Cytophagia</taxon>
        <taxon>Cytophagales</taxon>
        <taxon>Fulvivirgaceae</taxon>
        <taxon>Fulvivirga</taxon>
    </lineage>
</organism>
<comment type="caution">
    <text evidence="2">The sequence shown here is derived from an EMBL/GenBank/DDBJ whole genome shotgun (WGS) entry which is preliminary data.</text>
</comment>
<proteinExistence type="predicted"/>
<name>A0A9X1L0X8_9BACT</name>
<dbReference type="Gene3D" id="3.40.50.150">
    <property type="entry name" value="Vaccinia Virus protein VP39"/>
    <property type="match status" value="1"/>
</dbReference>
<evidence type="ECO:0000313" key="2">
    <source>
        <dbReference type="EMBL" id="MCA6078304.1"/>
    </source>
</evidence>
<keyword evidence="3" id="KW-1185">Reference proteome</keyword>
<reference evidence="2" key="1">
    <citation type="submission" date="2021-09" db="EMBL/GenBank/DDBJ databases">
        <title>Fulvivirga sp. isolated from coastal sediment.</title>
        <authorList>
            <person name="Yu H."/>
        </authorList>
    </citation>
    <scope>NUCLEOTIDE SEQUENCE</scope>
    <source>
        <strain evidence="2">1062</strain>
    </source>
</reference>
<evidence type="ECO:0000313" key="3">
    <source>
        <dbReference type="Proteomes" id="UP001139409"/>
    </source>
</evidence>
<dbReference type="GO" id="GO:0008168">
    <property type="term" value="F:methyltransferase activity"/>
    <property type="evidence" value="ECO:0007669"/>
    <property type="project" value="UniProtKB-KW"/>
</dbReference>
<keyword evidence="2" id="KW-0489">Methyltransferase</keyword>
<dbReference type="Pfam" id="PF13649">
    <property type="entry name" value="Methyltransf_25"/>
    <property type="match status" value="1"/>
</dbReference>
<feature type="domain" description="Methyltransferase" evidence="1">
    <location>
        <begin position="39"/>
        <end position="134"/>
    </location>
</feature>
<dbReference type="CDD" id="cd02440">
    <property type="entry name" value="AdoMet_MTases"/>
    <property type="match status" value="1"/>
</dbReference>
<gene>
    <name evidence="2" type="ORF">LDX50_25755</name>
</gene>
<dbReference type="RefSeq" id="WP_225699158.1">
    <property type="nucleotide sequence ID" value="NZ_JAIXNE010000005.1"/>
</dbReference>